<reference evidence="2 3" key="1">
    <citation type="submission" date="2018-06" db="EMBL/GenBank/DDBJ databases">
        <title>Complete Genomes of Monosporascus.</title>
        <authorList>
            <person name="Robinson A.J."/>
            <person name="Natvig D.O."/>
        </authorList>
    </citation>
    <scope>NUCLEOTIDE SEQUENCE [LARGE SCALE GENOMIC DNA]</scope>
    <source>
        <strain evidence="2 3">CBS 110550</strain>
    </source>
</reference>
<dbReference type="OrthoDB" id="4757095at2759"/>
<dbReference type="PANTHER" id="PTHR38790">
    <property type="entry name" value="2EXR DOMAIN-CONTAINING PROTEIN-RELATED"/>
    <property type="match status" value="1"/>
</dbReference>
<keyword evidence="3" id="KW-1185">Reference proteome</keyword>
<dbReference type="EMBL" id="QJNU01000020">
    <property type="protein sequence ID" value="RYP10289.1"/>
    <property type="molecule type" value="Genomic_DNA"/>
</dbReference>
<evidence type="ECO:0000259" key="1">
    <source>
        <dbReference type="Pfam" id="PF24864"/>
    </source>
</evidence>
<dbReference type="Proteomes" id="UP000293360">
    <property type="component" value="Unassembled WGS sequence"/>
</dbReference>
<gene>
    <name evidence="2" type="ORF">DL764_000781</name>
</gene>
<name>A0A4V1XCM7_9PEZI</name>
<comment type="caution">
    <text evidence="2">The sequence shown here is derived from an EMBL/GenBank/DDBJ whole genome shotgun (WGS) entry which is preliminary data.</text>
</comment>
<feature type="domain" description="DUF7730" evidence="1">
    <location>
        <begin position="14"/>
        <end position="223"/>
    </location>
</feature>
<evidence type="ECO:0000313" key="3">
    <source>
        <dbReference type="Proteomes" id="UP000293360"/>
    </source>
</evidence>
<sequence length="282" mass="32401">MGGENPGEKSEADAQRQSLFFQLPSEIRLQILALLVYEGAASQHIVHFEGERGFVRLPCRPMPDADVRFRNALEWFSLNNSPWRGGHLRCCRALPGRRGQRRNTIDPLSSPLPLLLTCRRLHEETADVLYASLNFVGLKPLRRFLRQTRAEHLERVRKVDIQWEGIVRSLPTFNLDFEDWAPTCERLAKLRGLRTLRVKIFVCSRTNGRLAELFLRPLLAVKESEVVSDVVRNCWDHHPNSQKKTVARVVLGDYEVPIRVCNVSLQDRWPGDHVLEQTPSTA</sequence>
<evidence type="ECO:0000313" key="2">
    <source>
        <dbReference type="EMBL" id="RYP10289.1"/>
    </source>
</evidence>
<dbReference type="Pfam" id="PF24864">
    <property type="entry name" value="DUF7730"/>
    <property type="match status" value="1"/>
</dbReference>
<protein>
    <recommendedName>
        <fullName evidence="1">DUF7730 domain-containing protein</fullName>
    </recommendedName>
</protein>
<organism evidence="2 3">
    <name type="scientific">Monosporascus ibericus</name>
    <dbReference type="NCBI Taxonomy" id="155417"/>
    <lineage>
        <taxon>Eukaryota</taxon>
        <taxon>Fungi</taxon>
        <taxon>Dikarya</taxon>
        <taxon>Ascomycota</taxon>
        <taxon>Pezizomycotina</taxon>
        <taxon>Sordariomycetes</taxon>
        <taxon>Xylariomycetidae</taxon>
        <taxon>Xylariales</taxon>
        <taxon>Xylariales incertae sedis</taxon>
        <taxon>Monosporascus</taxon>
    </lineage>
</organism>
<dbReference type="AlphaFoldDB" id="A0A4V1XCM7"/>
<proteinExistence type="predicted"/>
<dbReference type="InterPro" id="IPR056632">
    <property type="entry name" value="DUF7730"/>
</dbReference>
<accession>A0A4V1XCM7</accession>